<organism evidence="10 11">
    <name type="scientific">Patiria miniata</name>
    <name type="common">Bat star</name>
    <name type="synonym">Asterina miniata</name>
    <dbReference type="NCBI Taxonomy" id="46514"/>
    <lineage>
        <taxon>Eukaryota</taxon>
        <taxon>Metazoa</taxon>
        <taxon>Echinodermata</taxon>
        <taxon>Eleutherozoa</taxon>
        <taxon>Asterozoa</taxon>
        <taxon>Asteroidea</taxon>
        <taxon>Valvatacea</taxon>
        <taxon>Valvatida</taxon>
        <taxon>Asterinidae</taxon>
        <taxon>Patiria</taxon>
    </lineage>
</organism>
<dbReference type="Gene3D" id="1.20.1250.20">
    <property type="entry name" value="MFS general substrate transporter like domains"/>
    <property type="match status" value="2"/>
</dbReference>
<feature type="transmembrane region" description="Helical" evidence="8">
    <location>
        <begin position="312"/>
        <end position="335"/>
    </location>
</feature>
<keyword evidence="3" id="KW-0813">Transport</keyword>
<evidence type="ECO:0000259" key="9">
    <source>
        <dbReference type="PROSITE" id="PS50850"/>
    </source>
</evidence>
<dbReference type="GO" id="GO:0016020">
    <property type="term" value="C:membrane"/>
    <property type="evidence" value="ECO:0007669"/>
    <property type="project" value="UniProtKB-SubCell"/>
</dbReference>
<dbReference type="InterPro" id="IPR011701">
    <property type="entry name" value="MFS"/>
</dbReference>
<comment type="subcellular location">
    <subcellularLocation>
        <location evidence="1">Membrane</location>
        <topology evidence="1">Multi-pass membrane protein</topology>
    </subcellularLocation>
</comment>
<dbReference type="PANTHER" id="PTHR43184:SF30">
    <property type="entry name" value="MFS DOMAIN-CONTAINING PROTEIN"/>
    <property type="match status" value="1"/>
</dbReference>
<evidence type="ECO:0000256" key="7">
    <source>
        <dbReference type="ARBA" id="ARBA00023136"/>
    </source>
</evidence>
<evidence type="ECO:0000256" key="1">
    <source>
        <dbReference type="ARBA" id="ARBA00004141"/>
    </source>
</evidence>
<feature type="transmembrane region" description="Helical" evidence="8">
    <location>
        <begin position="248"/>
        <end position="270"/>
    </location>
</feature>
<dbReference type="PROSITE" id="PS50850">
    <property type="entry name" value="MFS"/>
    <property type="match status" value="1"/>
</dbReference>
<dbReference type="PANTHER" id="PTHR43184">
    <property type="entry name" value="MAJOR FACILITATOR SUPERFAMILY TRANSPORTER 16, ISOFORM B"/>
    <property type="match status" value="1"/>
</dbReference>
<evidence type="ECO:0000256" key="4">
    <source>
        <dbReference type="ARBA" id="ARBA00022597"/>
    </source>
</evidence>
<dbReference type="EnsemblMetazoa" id="XM_038211591.1">
    <property type="protein sequence ID" value="XP_038067519.1"/>
    <property type="gene ID" value="LOC119737327"/>
</dbReference>
<dbReference type="Proteomes" id="UP000887568">
    <property type="component" value="Unplaced"/>
</dbReference>
<feature type="transmembrane region" description="Helical" evidence="8">
    <location>
        <begin position="30"/>
        <end position="47"/>
    </location>
</feature>
<accession>A0A914AVJ9</accession>
<name>A0A914AVJ9_PATMI</name>
<feature type="transmembrane region" description="Helical" evidence="8">
    <location>
        <begin position="67"/>
        <end position="86"/>
    </location>
</feature>
<comment type="similarity">
    <text evidence="2">Belongs to the major facilitator superfamily. Organophosphate:Pi antiporter (OPA) (TC 2.A.1.4) family.</text>
</comment>
<dbReference type="InterPro" id="IPR036259">
    <property type="entry name" value="MFS_trans_sf"/>
</dbReference>
<dbReference type="SUPFAM" id="SSF103473">
    <property type="entry name" value="MFS general substrate transporter"/>
    <property type="match status" value="1"/>
</dbReference>
<dbReference type="AlphaFoldDB" id="A0A914AVJ9"/>
<dbReference type="InterPro" id="IPR000849">
    <property type="entry name" value="Sugar_P_transporter"/>
</dbReference>
<evidence type="ECO:0000256" key="5">
    <source>
        <dbReference type="ARBA" id="ARBA00022692"/>
    </source>
</evidence>
<dbReference type="InterPro" id="IPR020846">
    <property type="entry name" value="MFS_dom"/>
</dbReference>
<dbReference type="Pfam" id="PF07690">
    <property type="entry name" value="MFS_1"/>
    <property type="match status" value="1"/>
</dbReference>
<dbReference type="RefSeq" id="XP_038067519.1">
    <property type="nucleotide sequence ID" value="XM_038211591.1"/>
</dbReference>
<evidence type="ECO:0000256" key="8">
    <source>
        <dbReference type="SAM" id="Phobius"/>
    </source>
</evidence>
<protein>
    <recommendedName>
        <fullName evidence="9">Major facilitator superfamily (MFS) profile domain-containing protein</fullName>
    </recommendedName>
</protein>
<keyword evidence="4" id="KW-0762">Sugar transport</keyword>
<proteinExistence type="inferred from homology"/>
<feature type="domain" description="Major facilitator superfamily (MFS) profile" evidence="9">
    <location>
        <begin position="32"/>
        <end position="435"/>
    </location>
</feature>
<keyword evidence="5 8" id="KW-0812">Transmembrane</keyword>
<feature type="transmembrane region" description="Helical" evidence="8">
    <location>
        <begin position="188"/>
        <end position="207"/>
    </location>
</feature>
<keyword evidence="6 8" id="KW-1133">Transmembrane helix</keyword>
<feature type="transmembrane region" description="Helical" evidence="8">
    <location>
        <begin position="403"/>
        <end position="425"/>
    </location>
</feature>
<feature type="transmembrane region" description="Helical" evidence="8">
    <location>
        <begin position="98"/>
        <end position="128"/>
    </location>
</feature>
<keyword evidence="7 8" id="KW-0472">Membrane</keyword>
<dbReference type="PIRSF" id="PIRSF002808">
    <property type="entry name" value="Hexose_phosphate_transp"/>
    <property type="match status" value="1"/>
</dbReference>
<dbReference type="GO" id="GO:0022857">
    <property type="term" value="F:transmembrane transporter activity"/>
    <property type="evidence" value="ECO:0007669"/>
    <property type="project" value="InterPro"/>
</dbReference>
<sequence length="447" mass="48552">MWTMLDCWKCFSSHSALNLQSRMQLKHHQACIFALTWTAYAGTYLLRKPLAVVKTDLSNELSMTRTDLGWLDTAMLFPYAAVQIVFGSSADKYGARRTLAVCLMTSAMSMASFGLWHSFYIYAVLLFINGAAQSQAWPSCVKGLGAWYTTQHRNAIFGIWGTCTFAGGVLGTALAVHLQTRYGWRDTFFIPSFILGGIGLMVLMFLHSPSDLQVVIPGKDLESAVSEKLDPATPSFVSLWKLPMLKEVAISVFCIKIVRYCMFMWLPMYLHQQLHYGKAGSGMLPTSFEIGGVLGSASLGYLIQRFLRGQMLLGSGLAILASTLSLVCFLLTASWGAVPNFTLMLIAGAFNCGVDPILSGSVPSELGELDGRKIQASVSGFVNGFGSLGTVLQGPIVGAITEYYGWSGMLYLIITLSLLGCLASLKGYLIGTGLRLNGTTQKLQMGV</sequence>
<evidence type="ECO:0000313" key="11">
    <source>
        <dbReference type="Proteomes" id="UP000887568"/>
    </source>
</evidence>
<dbReference type="GeneID" id="119737327"/>
<evidence type="ECO:0000256" key="2">
    <source>
        <dbReference type="ARBA" id="ARBA00009598"/>
    </source>
</evidence>
<evidence type="ECO:0000313" key="10">
    <source>
        <dbReference type="EnsemblMetazoa" id="XP_038067519.1"/>
    </source>
</evidence>
<keyword evidence="11" id="KW-1185">Reference proteome</keyword>
<reference evidence="10" key="1">
    <citation type="submission" date="2022-11" db="UniProtKB">
        <authorList>
            <consortium name="EnsemblMetazoa"/>
        </authorList>
    </citation>
    <scope>IDENTIFICATION</scope>
</reference>
<dbReference type="OrthoDB" id="3639251at2759"/>
<dbReference type="OMA" id="GMFYLMI"/>
<evidence type="ECO:0000256" key="6">
    <source>
        <dbReference type="ARBA" id="ARBA00022989"/>
    </source>
</evidence>
<feature type="transmembrane region" description="Helical" evidence="8">
    <location>
        <begin position="155"/>
        <end position="176"/>
    </location>
</feature>
<evidence type="ECO:0000256" key="3">
    <source>
        <dbReference type="ARBA" id="ARBA00022448"/>
    </source>
</evidence>